<feature type="non-terminal residue" evidence="2">
    <location>
        <position position="1"/>
    </location>
</feature>
<dbReference type="Proteomes" id="UP000654075">
    <property type="component" value="Unassembled WGS sequence"/>
</dbReference>
<organism evidence="2 3">
    <name type="scientific">Polarella glacialis</name>
    <name type="common">Dinoflagellate</name>
    <dbReference type="NCBI Taxonomy" id="89957"/>
    <lineage>
        <taxon>Eukaryota</taxon>
        <taxon>Sar</taxon>
        <taxon>Alveolata</taxon>
        <taxon>Dinophyceae</taxon>
        <taxon>Suessiales</taxon>
        <taxon>Suessiaceae</taxon>
        <taxon>Polarella</taxon>
    </lineage>
</organism>
<feature type="non-terminal residue" evidence="2">
    <location>
        <position position="214"/>
    </location>
</feature>
<feature type="compositionally biased region" description="Low complexity" evidence="1">
    <location>
        <begin position="10"/>
        <end position="26"/>
    </location>
</feature>
<accession>A0A813HLX8</accession>
<dbReference type="AlphaFoldDB" id="A0A813HLX8"/>
<comment type="caution">
    <text evidence="2">The sequence shown here is derived from an EMBL/GenBank/DDBJ whole genome shotgun (WGS) entry which is preliminary data.</text>
</comment>
<feature type="compositionally biased region" description="Basic and acidic residues" evidence="1">
    <location>
        <begin position="27"/>
        <end position="49"/>
    </location>
</feature>
<feature type="region of interest" description="Disordered" evidence="1">
    <location>
        <begin position="1"/>
        <end position="63"/>
    </location>
</feature>
<evidence type="ECO:0000313" key="3">
    <source>
        <dbReference type="Proteomes" id="UP000654075"/>
    </source>
</evidence>
<dbReference type="EMBL" id="CAJNNV010032191">
    <property type="protein sequence ID" value="CAE8639244.1"/>
    <property type="molecule type" value="Genomic_DNA"/>
</dbReference>
<gene>
    <name evidence="2" type="ORF">PGLA1383_LOCUS54290</name>
</gene>
<sequence>ASSMGATDFPSVCARCPSSSSSCSPAAERRKGAYWEERHDLEHERDPSRPARSVAQETSPPIGFSGELLADQGRALAVPYLSMVINTGDREADGVRIISTLPIGPQVHGRRGQHYVDLFKCPSTGLWRSLAVPLLTCLKRQSSERAGAEVKVWTSVAWNNASSQSAAWFEGWSSGNKKWQKHAKQEVREIGPWEDLSWPIVMKAPQAGVVLVTH</sequence>
<reference evidence="2" key="1">
    <citation type="submission" date="2021-02" db="EMBL/GenBank/DDBJ databases">
        <authorList>
            <person name="Dougan E. K."/>
            <person name="Rhodes N."/>
            <person name="Thang M."/>
            <person name="Chan C."/>
        </authorList>
    </citation>
    <scope>NUCLEOTIDE SEQUENCE</scope>
</reference>
<protein>
    <submittedName>
        <fullName evidence="2">Uncharacterized protein</fullName>
    </submittedName>
</protein>
<proteinExistence type="predicted"/>
<keyword evidence="3" id="KW-1185">Reference proteome</keyword>
<evidence type="ECO:0000256" key="1">
    <source>
        <dbReference type="SAM" id="MobiDB-lite"/>
    </source>
</evidence>
<name>A0A813HLX8_POLGL</name>
<evidence type="ECO:0000313" key="2">
    <source>
        <dbReference type="EMBL" id="CAE8639244.1"/>
    </source>
</evidence>